<dbReference type="PANTHER" id="PTHR14074">
    <property type="entry name" value="HELICASE WITH DEATH DOMAIN-RELATED"/>
    <property type="match status" value="1"/>
</dbReference>
<reference evidence="10" key="1">
    <citation type="submission" date="2013-12" db="EMBL/GenBank/DDBJ databases">
        <title>The Genome Sequence of Aphanomyces astaci APO3.</title>
        <authorList>
            <consortium name="The Broad Institute Genomics Platform"/>
            <person name="Russ C."/>
            <person name="Tyler B."/>
            <person name="van West P."/>
            <person name="Dieguez-Uribeondo J."/>
            <person name="Young S.K."/>
            <person name="Zeng Q."/>
            <person name="Gargeya S."/>
            <person name="Fitzgerald M."/>
            <person name="Abouelleil A."/>
            <person name="Alvarado L."/>
            <person name="Chapman S.B."/>
            <person name="Gainer-Dewar J."/>
            <person name="Goldberg J."/>
            <person name="Griggs A."/>
            <person name="Gujja S."/>
            <person name="Hansen M."/>
            <person name="Howarth C."/>
            <person name="Imamovic A."/>
            <person name="Ireland A."/>
            <person name="Larimer J."/>
            <person name="McCowan C."/>
            <person name="Murphy C."/>
            <person name="Pearson M."/>
            <person name="Poon T.W."/>
            <person name="Priest M."/>
            <person name="Roberts A."/>
            <person name="Saif S."/>
            <person name="Shea T."/>
            <person name="Sykes S."/>
            <person name="Wortman J."/>
            <person name="Nusbaum C."/>
            <person name="Birren B."/>
        </authorList>
    </citation>
    <scope>NUCLEOTIDE SEQUENCE [LARGE SCALE GENOMIC DNA]</scope>
    <source>
        <strain evidence="10">APO3</strain>
    </source>
</reference>
<feature type="domain" description="Helicase C-terminal" evidence="8">
    <location>
        <begin position="406"/>
        <end position="588"/>
    </location>
</feature>
<evidence type="ECO:0000256" key="4">
    <source>
        <dbReference type="ARBA" id="ARBA00022840"/>
    </source>
</evidence>
<evidence type="ECO:0000313" key="10">
    <source>
        <dbReference type="EMBL" id="ETV83514.1"/>
    </source>
</evidence>
<evidence type="ECO:0000256" key="3">
    <source>
        <dbReference type="ARBA" id="ARBA00022801"/>
    </source>
</evidence>
<evidence type="ECO:0000259" key="6">
    <source>
        <dbReference type="PROSITE" id="PS50137"/>
    </source>
</evidence>
<evidence type="ECO:0000256" key="1">
    <source>
        <dbReference type="ARBA" id="ARBA00001946"/>
    </source>
</evidence>
<dbReference type="PROSITE" id="PS51192">
    <property type="entry name" value="HELICASE_ATP_BIND_1"/>
    <property type="match status" value="1"/>
</dbReference>
<dbReference type="SMART" id="SM00487">
    <property type="entry name" value="DEXDc"/>
    <property type="match status" value="1"/>
</dbReference>
<gene>
    <name evidence="10" type="ORF">H257_04228</name>
</gene>
<dbReference type="Pfam" id="PF00270">
    <property type="entry name" value="DEAD"/>
    <property type="match status" value="1"/>
</dbReference>
<dbReference type="GO" id="GO:0005524">
    <property type="term" value="F:ATP binding"/>
    <property type="evidence" value="ECO:0007669"/>
    <property type="project" value="UniProtKB-KW"/>
</dbReference>
<dbReference type="PROSITE" id="PS50137">
    <property type="entry name" value="DS_RBD"/>
    <property type="match status" value="1"/>
</dbReference>
<dbReference type="GO" id="GO:0005737">
    <property type="term" value="C:cytoplasm"/>
    <property type="evidence" value="ECO:0007669"/>
    <property type="project" value="TreeGrafter"/>
</dbReference>
<dbReference type="InterPro" id="IPR038248">
    <property type="entry name" value="Dicer_dimer_sf"/>
</dbReference>
<dbReference type="Pfam" id="PF00271">
    <property type="entry name" value="Helicase_C"/>
    <property type="match status" value="1"/>
</dbReference>
<evidence type="ECO:0008006" key="11">
    <source>
        <dbReference type="Google" id="ProtNLM"/>
    </source>
</evidence>
<organism evidence="10">
    <name type="scientific">Aphanomyces astaci</name>
    <name type="common">Crayfish plague agent</name>
    <dbReference type="NCBI Taxonomy" id="112090"/>
    <lineage>
        <taxon>Eukaryota</taxon>
        <taxon>Sar</taxon>
        <taxon>Stramenopiles</taxon>
        <taxon>Oomycota</taxon>
        <taxon>Saprolegniomycetes</taxon>
        <taxon>Saprolegniales</taxon>
        <taxon>Verrucalvaceae</taxon>
        <taxon>Aphanomyces</taxon>
    </lineage>
</organism>
<comment type="similarity">
    <text evidence="5">Belongs to the helicase family. Dicer subfamily.</text>
</comment>
<keyword evidence="3" id="KW-0378">Hydrolase</keyword>
<name>W4GWW8_APHAT</name>
<dbReference type="InterPro" id="IPR014001">
    <property type="entry name" value="Helicase_ATP-bd"/>
</dbReference>
<feature type="domain" description="DRBM" evidence="6">
    <location>
        <begin position="628"/>
        <end position="705"/>
    </location>
</feature>
<dbReference type="RefSeq" id="XP_009826944.1">
    <property type="nucleotide sequence ID" value="XM_009828642.1"/>
</dbReference>
<dbReference type="SMART" id="SM00490">
    <property type="entry name" value="HELICc"/>
    <property type="match status" value="1"/>
</dbReference>
<dbReference type="GO" id="GO:0003723">
    <property type="term" value="F:RNA binding"/>
    <property type="evidence" value="ECO:0007669"/>
    <property type="project" value="UniProtKB-UniRule"/>
</dbReference>
<keyword evidence="5" id="KW-0694">RNA-binding</keyword>
<dbReference type="EMBL" id="KI913120">
    <property type="protein sequence ID" value="ETV83514.1"/>
    <property type="molecule type" value="Genomic_DNA"/>
</dbReference>
<feature type="domain" description="Dicer dsRNA-binding fold" evidence="9">
    <location>
        <begin position="629"/>
        <end position="723"/>
    </location>
</feature>
<dbReference type="VEuPathDB" id="FungiDB:H257_04228"/>
<dbReference type="InterPro" id="IPR014720">
    <property type="entry name" value="dsRBD_dom"/>
</dbReference>
<dbReference type="GO" id="GO:0016891">
    <property type="term" value="F:RNA endonuclease activity producing 5'-phosphomonoesters, hydrolytic mechanism"/>
    <property type="evidence" value="ECO:0007669"/>
    <property type="project" value="InterPro"/>
</dbReference>
<evidence type="ECO:0000259" key="7">
    <source>
        <dbReference type="PROSITE" id="PS51192"/>
    </source>
</evidence>
<dbReference type="AlphaFoldDB" id="W4GWW8"/>
<dbReference type="PROSITE" id="PS51194">
    <property type="entry name" value="HELICASE_CTER"/>
    <property type="match status" value="1"/>
</dbReference>
<dbReference type="Pfam" id="PF03368">
    <property type="entry name" value="Dicer_dimer"/>
    <property type="match status" value="1"/>
</dbReference>
<evidence type="ECO:0000259" key="8">
    <source>
        <dbReference type="PROSITE" id="PS51194"/>
    </source>
</evidence>
<dbReference type="GeneID" id="20806224"/>
<comment type="cofactor">
    <cofactor evidence="1">
        <name>Mg(2+)</name>
        <dbReference type="ChEBI" id="CHEBI:18420"/>
    </cofactor>
</comment>
<protein>
    <recommendedName>
        <fullName evidence="11">Helicase ATP-binding domain-containing protein</fullName>
    </recommendedName>
</protein>
<dbReference type="InterPro" id="IPR011545">
    <property type="entry name" value="DEAD/DEAH_box_helicase_dom"/>
</dbReference>
<dbReference type="InterPro" id="IPR051363">
    <property type="entry name" value="RLR_Helicase"/>
</dbReference>
<accession>W4GWW8</accession>
<dbReference type="Gene3D" id="3.40.50.300">
    <property type="entry name" value="P-loop containing nucleotide triphosphate hydrolases"/>
    <property type="match status" value="2"/>
</dbReference>
<evidence type="ECO:0000259" key="9">
    <source>
        <dbReference type="PROSITE" id="PS51327"/>
    </source>
</evidence>
<dbReference type="OrthoDB" id="6513042at2759"/>
<dbReference type="PROSITE" id="PS51327">
    <property type="entry name" value="DICER_DSRBF"/>
    <property type="match status" value="1"/>
</dbReference>
<keyword evidence="2" id="KW-0547">Nucleotide-binding</keyword>
<dbReference type="InterPro" id="IPR027417">
    <property type="entry name" value="P-loop_NTPase"/>
</dbReference>
<dbReference type="STRING" id="112090.W4GWW8"/>
<keyword evidence="4" id="KW-0067">ATP-binding</keyword>
<dbReference type="Gene3D" id="3.30.160.380">
    <property type="entry name" value="Dicer dimerisation domain"/>
    <property type="match status" value="1"/>
</dbReference>
<proteinExistence type="inferred from homology"/>
<sequence length="750" mass="83982">MAALRDYQEEVVKIARERNVIMVGNTGIGKTFVSIMLLREQDYSLKRAFVMAPTRQLVSQIHSKIVKLTSLKVDAYCGRELEVWDKMKWEHEILLNSVFVCTPEILRNLITKGYITMDRINLLIFDECHHVGKRHPYNQIMKLYDPTDKRMPRVFGTTACPTKHCSVNMHAVVKKITLHAHDLAKYAACAPVIHETYEPNVDCHPSTVVDIVSRLLSELDVLDVFSALLSQGKYRHTSTAEKRGKRMTKLLDDCKTIYQNLGPWCMYRFIELEIDKQARSSSVRWTSADSVVGLDVRAVDVLLRCADKRLQTRMACTPKVDKIVSILHDKLFAGRIPLATPETSMAQLHGEQATHQDEADLAAMLEDAVYVDAVDGSDDDDAMSGEEDEDTLQFEPLLPHDHDSGANDSLDTQLKCVIFVNRRAECRALTDYLNAKFVAPAAIGREVDDDDEDVVMQHDNRHDLFGCMLGQASASDAASYDIPDMQSMLQAFESGAVRVLVSTSVSCEGVDFPLCSMVICGDPLTCPRKFIQVRGRARHTDGVCFYLTDVSSVEDGAMFDVLTRQAEEISALKFGCDKQVTLGMEPRSIVALAQSREYTIVGLDDGELVAATCSLRVEKSGAVLDLDSSISALHMFCQSLPDYEKMVLKPSFEFVEARIDKLPMFKAKLTLPAPVGLAAIETGFMRTKTIAKALAAFHACEMLLRQGRLDDNLNSVYRRTKLRDVVLANEIQALHDRQVNKALRKQVRNM</sequence>
<feature type="domain" description="Helicase ATP-binding" evidence="7">
    <location>
        <begin position="11"/>
        <end position="179"/>
    </location>
</feature>
<dbReference type="CDD" id="cd00048">
    <property type="entry name" value="DSRM_SF"/>
    <property type="match status" value="1"/>
</dbReference>
<dbReference type="InterPro" id="IPR001650">
    <property type="entry name" value="Helicase_C-like"/>
</dbReference>
<dbReference type="SUPFAM" id="SSF52540">
    <property type="entry name" value="P-loop containing nucleoside triphosphate hydrolases"/>
    <property type="match status" value="1"/>
</dbReference>
<evidence type="ECO:0000256" key="2">
    <source>
        <dbReference type="ARBA" id="ARBA00022741"/>
    </source>
</evidence>
<dbReference type="InterPro" id="IPR005034">
    <property type="entry name" value="Dicer_dimerisation"/>
</dbReference>
<dbReference type="PANTHER" id="PTHR14074:SF16">
    <property type="entry name" value="ANTIVIRAL INNATE IMMUNE RESPONSE RECEPTOR RIG-I"/>
    <property type="match status" value="1"/>
</dbReference>
<evidence type="ECO:0000256" key="5">
    <source>
        <dbReference type="PROSITE-ProRule" id="PRU00657"/>
    </source>
</evidence>